<evidence type="ECO:0000256" key="2">
    <source>
        <dbReference type="ARBA" id="ARBA00022475"/>
    </source>
</evidence>
<keyword evidence="3 6" id="KW-0812">Transmembrane</keyword>
<dbReference type="EMBL" id="BMOC01000012">
    <property type="protein sequence ID" value="GGJ09780.1"/>
    <property type="molecule type" value="Genomic_DNA"/>
</dbReference>
<dbReference type="InterPro" id="IPR011701">
    <property type="entry name" value="MFS"/>
</dbReference>
<dbReference type="GO" id="GO:0005886">
    <property type="term" value="C:plasma membrane"/>
    <property type="evidence" value="ECO:0007669"/>
    <property type="project" value="UniProtKB-SubCell"/>
</dbReference>
<feature type="transmembrane region" description="Helical" evidence="6">
    <location>
        <begin position="60"/>
        <end position="78"/>
    </location>
</feature>
<dbReference type="PANTHER" id="PTHR43124">
    <property type="entry name" value="PURINE EFFLUX PUMP PBUE"/>
    <property type="match status" value="1"/>
</dbReference>
<sequence length="383" mass="39399">MVFAVNFGRVAFAPLVEPLQAAFGVGPATVGAVVSLVWFGTALPRLPLSYVLTRVSRRRVVVVAGLCLTGAAVLTALSPDIRTLRLGVVAVGVASGTYFVSAVPLISELYPDRVGKRVGIHGTAAQLAAVAAPTVVVSVVAVATWRAVFWLLAVAALATTVVFAISLGRTDGVREAPPARNFRGVLGNWRVILTGMLFVSAAGFVWQGLFNFYVSVMLARGLETGTANALLTVAFAAGIPAFWVSGTLVDRFPTVPYILGLAGVFTAGVFGLTVLRGTLALGAVSVVIGYTIHGLFPALDTYVLSSLPADTRAGTFAAFSGLSIAIEASGSGVVGVLVGAGYPYAVVFRSFAGGLAVLLAVSVALYWTDRLPADDRAVGAAKA</sequence>
<feature type="transmembrane region" description="Helical" evidence="6">
    <location>
        <begin position="229"/>
        <end position="249"/>
    </location>
</feature>
<name>A0A830EGK0_9EURY</name>
<feature type="transmembrane region" description="Helical" evidence="6">
    <location>
        <begin position="84"/>
        <end position="106"/>
    </location>
</feature>
<feature type="transmembrane region" description="Helical" evidence="6">
    <location>
        <begin position="147"/>
        <end position="168"/>
    </location>
</feature>
<dbReference type="Proteomes" id="UP000653099">
    <property type="component" value="Unassembled WGS sequence"/>
</dbReference>
<keyword evidence="2" id="KW-1003">Cell membrane</keyword>
<keyword evidence="4 6" id="KW-1133">Transmembrane helix</keyword>
<dbReference type="InterPro" id="IPR036259">
    <property type="entry name" value="MFS_trans_sf"/>
</dbReference>
<evidence type="ECO:0000256" key="3">
    <source>
        <dbReference type="ARBA" id="ARBA00022692"/>
    </source>
</evidence>
<protein>
    <submittedName>
        <fullName evidence="8">MFS transporter</fullName>
    </submittedName>
</protein>
<organism evidence="8 9">
    <name type="scientific">Halobellus salinus</name>
    <dbReference type="NCBI Taxonomy" id="931585"/>
    <lineage>
        <taxon>Archaea</taxon>
        <taxon>Methanobacteriati</taxon>
        <taxon>Methanobacteriota</taxon>
        <taxon>Stenosarchaea group</taxon>
        <taxon>Halobacteria</taxon>
        <taxon>Halobacteriales</taxon>
        <taxon>Haloferacaceae</taxon>
        <taxon>Halobellus</taxon>
    </lineage>
</organism>
<dbReference type="InterPro" id="IPR020846">
    <property type="entry name" value="MFS_dom"/>
</dbReference>
<feature type="transmembrane region" description="Helical" evidence="6">
    <location>
        <begin position="256"/>
        <end position="275"/>
    </location>
</feature>
<evidence type="ECO:0000313" key="8">
    <source>
        <dbReference type="EMBL" id="GGJ09780.1"/>
    </source>
</evidence>
<feature type="transmembrane region" description="Helical" evidence="6">
    <location>
        <begin position="189"/>
        <end position="209"/>
    </location>
</feature>
<keyword evidence="9" id="KW-1185">Reference proteome</keyword>
<dbReference type="PANTHER" id="PTHR43124:SF3">
    <property type="entry name" value="CHLORAMPHENICOL EFFLUX PUMP RV0191"/>
    <property type="match status" value="1"/>
</dbReference>
<gene>
    <name evidence="8" type="ORF">GCM10008995_19620</name>
</gene>
<proteinExistence type="predicted"/>
<evidence type="ECO:0000256" key="1">
    <source>
        <dbReference type="ARBA" id="ARBA00004651"/>
    </source>
</evidence>
<evidence type="ECO:0000259" key="7">
    <source>
        <dbReference type="PROSITE" id="PS50850"/>
    </source>
</evidence>
<accession>A0A830EGK0</accession>
<feature type="transmembrane region" description="Helical" evidence="6">
    <location>
        <begin position="20"/>
        <end position="39"/>
    </location>
</feature>
<feature type="domain" description="Major facilitator superfamily (MFS) profile" evidence="7">
    <location>
        <begin position="1"/>
        <end position="370"/>
    </location>
</feature>
<reference evidence="8" key="1">
    <citation type="journal article" date="2014" name="Int. J. Syst. Evol. Microbiol.">
        <title>Complete genome sequence of Corynebacterium casei LMG S-19264T (=DSM 44701T), isolated from a smear-ripened cheese.</title>
        <authorList>
            <consortium name="US DOE Joint Genome Institute (JGI-PGF)"/>
            <person name="Walter F."/>
            <person name="Albersmeier A."/>
            <person name="Kalinowski J."/>
            <person name="Ruckert C."/>
        </authorList>
    </citation>
    <scope>NUCLEOTIDE SEQUENCE</scope>
    <source>
        <strain evidence="8">JCM 14359</strain>
    </source>
</reference>
<comment type="subcellular location">
    <subcellularLocation>
        <location evidence="1">Cell membrane</location>
        <topology evidence="1">Multi-pass membrane protein</topology>
    </subcellularLocation>
</comment>
<dbReference type="Pfam" id="PF07690">
    <property type="entry name" value="MFS_1"/>
    <property type="match status" value="1"/>
</dbReference>
<dbReference type="InterPro" id="IPR050189">
    <property type="entry name" value="MFS_Efflux_Transporters"/>
</dbReference>
<dbReference type="SUPFAM" id="SSF103473">
    <property type="entry name" value="MFS general substrate transporter"/>
    <property type="match status" value="1"/>
</dbReference>
<feature type="transmembrane region" description="Helical" evidence="6">
    <location>
        <begin position="316"/>
        <end position="340"/>
    </location>
</feature>
<evidence type="ECO:0000313" key="9">
    <source>
        <dbReference type="Proteomes" id="UP000653099"/>
    </source>
</evidence>
<evidence type="ECO:0000256" key="4">
    <source>
        <dbReference type="ARBA" id="ARBA00022989"/>
    </source>
</evidence>
<dbReference type="AlphaFoldDB" id="A0A830EGK0"/>
<dbReference type="GO" id="GO:0022857">
    <property type="term" value="F:transmembrane transporter activity"/>
    <property type="evidence" value="ECO:0007669"/>
    <property type="project" value="InterPro"/>
</dbReference>
<evidence type="ECO:0000256" key="5">
    <source>
        <dbReference type="ARBA" id="ARBA00023136"/>
    </source>
</evidence>
<feature type="transmembrane region" description="Helical" evidence="6">
    <location>
        <begin position="346"/>
        <end position="367"/>
    </location>
</feature>
<keyword evidence="5 6" id="KW-0472">Membrane</keyword>
<reference evidence="8" key="2">
    <citation type="submission" date="2020-09" db="EMBL/GenBank/DDBJ databases">
        <authorList>
            <person name="Sun Q."/>
            <person name="Ohkuma M."/>
        </authorList>
    </citation>
    <scope>NUCLEOTIDE SEQUENCE</scope>
    <source>
        <strain evidence="8">JCM 14359</strain>
    </source>
</reference>
<feature type="transmembrane region" description="Helical" evidence="6">
    <location>
        <begin position="281"/>
        <end position="304"/>
    </location>
</feature>
<dbReference type="Gene3D" id="1.20.1250.20">
    <property type="entry name" value="MFS general substrate transporter like domains"/>
    <property type="match status" value="2"/>
</dbReference>
<feature type="transmembrane region" description="Helical" evidence="6">
    <location>
        <begin position="118"/>
        <end position="141"/>
    </location>
</feature>
<dbReference type="PROSITE" id="PS50850">
    <property type="entry name" value="MFS"/>
    <property type="match status" value="1"/>
</dbReference>
<evidence type="ECO:0000256" key="6">
    <source>
        <dbReference type="SAM" id="Phobius"/>
    </source>
</evidence>
<comment type="caution">
    <text evidence="8">The sequence shown here is derived from an EMBL/GenBank/DDBJ whole genome shotgun (WGS) entry which is preliminary data.</text>
</comment>